<dbReference type="Proteomes" id="UP000321057">
    <property type="component" value="Unassembled WGS sequence"/>
</dbReference>
<comment type="catalytic activity">
    <reaction evidence="14 15">
        <text>2 pyruvate + H(+) = (2S)-2-acetolactate + CO2</text>
        <dbReference type="Rhea" id="RHEA:25249"/>
        <dbReference type="ChEBI" id="CHEBI:15361"/>
        <dbReference type="ChEBI" id="CHEBI:15378"/>
        <dbReference type="ChEBI" id="CHEBI:16526"/>
        <dbReference type="ChEBI" id="CHEBI:58476"/>
        <dbReference type="EC" id="2.2.1.6"/>
    </reaction>
</comment>
<dbReference type="InterPro" id="IPR045229">
    <property type="entry name" value="TPP_enz"/>
</dbReference>
<keyword evidence="12 15" id="KW-0786">Thiamine pyrophosphate</keyword>
<dbReference type="InterPro" id="IPR012000">
    <property type="entry name" value="Thiamin_PyroP_enz_cen_dom"/>
</dbReference>
<comment type="pathway">
    <text evidence="2 15">Amino-acid biosynthesis; L-valine biosynthesis; L-valine from pyruvate: step 1/4.</text>
</comment>
<dbReference type="Proteomes" id="UP000283576">
    <property type="component" value="Unassembled WGS sequence"/>
</dbReference>
<dbReference type="GO" id="GO:0030976">
    <property type="term" value="F:thiamine pyrophosphate binding"/>
    <property type="evidence" value="ECO:0007669"/>
    <property type="project" value="UniProtKB-UniRule"/>
</dbReference>
<evidence type="ECO:0000256" key="13">
    <source>
        <dbReference type="ARBA" id="ARBA00023304"/>
    </source>
</evidence>
<evidence type="ECO:0000256" key="14">
    <source>
        <dbReference type="ARBA" id="ARBA00048670"/>
    </source>
</evidence>
<dbReference type="GeneID" id="93844662"/>
<evidence type="ECO:0000256" key="11">
    <source>
        <dbReference type="ARBA" id="ARBA00022842"/>
    </source>
</evidence>
<dbReference type="SUPFAM" id="SSF52467">
    <property type="entry name" value="DHS-like NAD/FAD-binding domain"/>
    <property type="match status" value="1"/>
</dbReference>
<evidence type="ECO:0000256" key="12">
    <source>
        <dbReference type="ARBA" id="ARBA00023052"/>
    </source>
</evidence>
<evidence type="ECO:0000259" key="16">
    <source>
        <dbReference type="Pfam" id="PF00205"/>
    </source>
</evidence>
<dbReference type="GO" id="GO:0009099">
    <property type="term" value="P:L-valine biosynthetic process"/>
    <property type="evidence" value="ECO:0007669"/>
    <property type="project" value="UniProtKB-UniPathway"/>
</dbReference>
<protein>
    <recommendedName>
        <fullName evidence="4 15">Acetolactate synthase</fullName>
        <ecNumber evidence="4 15">2.2.1.6</ecNumber>
    </recommendedName>
</protein>
<dbReference type="PROSITE" id="PS00187">
    <property type="entry name" value="TPP_ENZYMES"/>
    <property type="match status" value="1"/>
</dbReference>
<keyword evidence="22" id="KW-1185">Reference proteome</keyword>
<evidence type="ECO:0000256" key="4">
    <source>
        <dbReference type="ARBA" id="ARBA00013145"/>
    </source>
</evidence>
<evidence type="ECO:0000259" key="17">
    <source>
        <dbReference type="Pfam" id="PF02775"/>
    </source>
</evidence>
<dbReference type="RefSeq" id="WP_042739419.1">
    <property type="nucleotide sequence ID" value="NZ_BKAX01000013.1"/>
</dbReference>
<dbReference type="CDD" id="cd07035">
    <property type="entry name" value="TPP_PYR_POX_like"/>
    <property type="match status" value="1"/>
</dbReference>
<keyword evidence="8 15" id="KW-0808">Transferase</keyword>
<keyword evidence="13 15" id="KW-0100">Branched-chain amino acid biosynthesis</keyword>
<sequence>MSKQIETLEYEKSENFDSLEAAHSVEPEVELEQDTVDEMRSGSELLVESLANENVDFIFGYPGGAVLPLYDTFYDGKIKHILARHEQGATHAAEGYARVSGNTGVVVVTSGPGATNAITGIADAYSDSLPLVVITGQVATAGIGKDAFQEADLLSMTTPITKHNYQVKNVNEIPKIIHEAFHIANTGRKGPVVIDFPKDMGILSTNAQTTDELELPGYHVADKPAENEIQKLRDYLKSAKKPIVLSGAGINHAKANDVFTEFVTRHQLPVVSTLLGLGAIPYEHPLFLGMGGMHGSYASNMALTECDLLINFGSRFDDRLASKPDEFAPNAKIVHVDIDPSEINKIIKVDLGIVADCKATLEALLDYESYSIKHDDWLAYCNSNKEKHPFSYSKDEDESFSKPQRAIEYIGEITDGDAIVTTDVGQHQMWTAQYYPFKSHGQLVTSGGLGTMGFGIPAAIGAKLASPDKTVVSIVGDGGFQMTNQEMAILEEYGLDIKVVLINNGTLGMVKQWQDKFFNKRFSHSVFNDQPDFLKLAEAYNVKGFLIDDPTQLEQQIDAAFNHDGPALIEVRISPIEPVTPMVPSGKANHEMEGLS</sequence>
<dbReference type="FunFam" id="3.40.50.1220:FF:000008">
    <property type="entry name" value="Acetolactate synthase"/>
    <property type="match status" value="1"/>
</dbReference>
<evidence type="ECO:0000256" key="3">
    <source>
        <dbReference type="ARBA" id="ARBA00007812"/>
    </source>
</evidence>
<dbReference type="Pfam" id="PF02775">
    <property type="entry name" value="TPP_enzyme_C"/>
    <property type="match status" value="1"/>
</dbReference>
<dbReference type="CDD" id="cd02015">
    <property type="entry name" value="TPP_AHAS"/>
    <property type="match status" value="1"/>
</dbReference>
<dbReference type="InterPro" id="IPR029035">
    <property type="entry name" value="DHS-like_NAD/FAD-binding_dom"/>
</dbReference>
<dbReference type="InterPro" id="IPR012846">
    <property type="entry name" value="Acetolactate_synth_lsu"/>
</dbReference>
<dbReference type="UniPathway" id="UPA00047">
    <property type="reaction ID" value="UER00055"/>
</dbReference>
<dbReference type="GO" id="GO:0009234">
    <property type="term" value="P:menaquinone biosynthetic process"/>
    <property type="evidence" value="ECO:0007669"/>
    <property type="project" value="UniProtKB-KW"/>
</dbReference>
<keyword evidence="5" id="KW-0474">Menaquinone biosynthesis</keyword>
<organism evidence="20 21">
    <name type="scientific">Staphylococcus gallinarum</name>
    <dbReference type="NCBI Taxonomy" id="1293"/>
    <lineage>
        <taxon>Bacteria</taxon>
        <taxon>Bacillati</taxon>
        <taxon>Bacillota</taxon>
        <taxon>Bacilli</taxon>
        <taxon>Bacillales</taxon>
        <taxon>Staphylococcaceae</taxon>
        <taxon>Staphylococcus</taxon>
    </lineage>
</organism>
<dbReference type="GO" id="GO:0050660">
    <property type="term" value="F:flavin adenine dinucleotide binding"/>
    <property type="evidence" value="ECO:0007669"/>
    <property type="project" value="InterPro"/>
</dbReference>
<dbReference type="Gene3D" id="3.40.50.1220">
    <property type="entry name" value="TPP-binding domain"/>
    <property type="match status" value="1"/>
</dbReference>
<keyword evidence="10" id="KW-0274">FAD</keyword>
<gene>
    <name evidence="20" type="primary">ilvB</name>
    <name evidence="20" type="ORF">BUZ01_11075</name>
    <name evidence="19" type="ORF">SGA02_26500</name>
</gene>
<evidence type="ECO:0000256" key="15">
    <source>
        <dbReference type="RuleBase" id="RU003591"/>
    </source>
</evidence>
<accession>A0A0D0QVH9</accession>
<dbReference type="Pfam" id="PF02776">
    <property type="entry name" value="TPP_enzyme_N"/>
    <property type="match status" value="1"/>
</dbReference>
<evidence type="ECO:0000256" key="6">
    <source>
        <dbReference type="ARBA" id="ARBA00022605"/>
    </source>
</evidence>
<evidence type="ECO:0000259" key="18">
    <source>
        <dbReference type="Pfam" id="PF02776"/>
    </source>
</evidence>
<evidence type="ECO:0000256" key="10">
    <source>
        <dbReference type="ARBA" id="ARBA00022827"/>
    </source>
</evidence>
<proteinExistence type="inferred from homology"/>
<dbReference type="NCBIfam" id="TIGR00118">
    <property type="entry name" value="acolac_lg"/>
    <property type="match status" value="1"/>
</dbReference>
<dbReference type="GO" id="GO:0005948">
    <property type="term" value="C:acetolactate synthase complex"/>
    <property type="evidence" value="ECO:0007669"/>
    <property type="project" value="TreeGrafter"/>
</dbReference>
<reference evidence="19 22" key="2">
    <citation type="submission" date="2019-07" db="EMBL/GenBank/DDBJ databases">
        <title>Whole genome shotgun sequence of Staphylococcus gallinarum NBRC 109767.</title>
        <authorList>
            <person name="Hosoyama A."/>
            <person name="Uohara A."/>
            <person name="Ohji S."/>
            <person name="Ichikawa N."/>
        </authorList>
    </citation>
    <scope>NUCLEOTIDE SEQUENCE [LARGE SCALE GENOMIC DNA]</scope>
    <source>
        <strain evidence="19 22">NBRC 109767</strain>
    </source>
</reference>
<dbReference type="GO" id="GO:0009097">
    <property type="term" value="P:isoleucine biosynthetic process"/>
    <property type="evidence" value="ECO:0007669"/>
    <property type="project" value="UniProtKB-UniPathway"/>
</dbReference>
<dbReference type="EC" id="2.2.1.6" evidence="4 15"/>
<dbReference type="InterPro" id="IPR000399">
    <property type="entry name" value="TPP-bd_CS"/>
</dbReference>
<dbReference type="FunFam" id="3.40.50.970:FF:000016">
    <property type="entry name" value="Acetolactate synthase"/>
    <property type="match status" value="1"/>
</dbReference>
<evidence type="ECO:0000313" key="22">
    <source>
        <dbReference type="Proteomes" id="UP000321057"/>
    </source>
</evidence>
<dbReference type="InterPro" id="IPR011766">
    <property type="entry name" value="TPP_enzyme_TPP-bd"/>
</dbReference>
<dbReference type="UniPathway" id="UPA00049">
    <property type="reaction ID" value="UER00059"/>
</dbReference>
<dbReference type="Pfam" id="PF00205">
    <property type="entry name" value="TPP_enzyme_M"/>
    <property type="match status" value="1"/>
</dbReference>
<keyword evidence="11 15" id="KW-0460">Magnesium</keyword>
<keyword evidence="9 15" id="KW-0479">Metal-binding</keyword>
<dbReference type="InterPro" id="IPR029061">
    <property type="entry name" value="THDP-binding"/>
</dbReference>
<feature type="domain" description="Thiamine pyrophosphate enzyme central" evidence="16">
    <location>
        <begin position="229"/>
        <end position="364"/>
    </location>
</feature>
<evidence type="ECO:0000256" key="8">
    <source>
        <dbReference type="ARBA" id="ARBA00022679"/>
    </source>
</evidence>
<comment type="similarity">
    <text evidence="3 15">Belongs to the TPP enzyme family.</text>
</comment>
<dbReference type="PANTHER" id="PTHR18968">
    <property type="entry name" value="THIAMINE PYROPHOSPHATE ENZYMES"/>
    <property type="match status" value="1"/>
</dbReference>
<evidence type="ECO:0000256" key="9">
    <source>
        <dbReference type="ARBA" id="ARBA00022723"/>
    </source>
</evidence>
<feature type="domain" description="Thiamine pyrophosphate enzyme TPP-binding" evidence="17">
    <location>
        <begin position="423"/>
        <end position="571"/>
    </location>
</feature>
<evidence type="ECO:0000256" key="1">
    <source>
        <dbReference type="ARBA" id="ARBA00004974"/>
    </source>
</evidence>
<evidence type="ECO:0000313" key="20">
    <source>
        <dbReference type="EMBL" id="RIL41970.1"/>
    </source>
</evidence>
<dbReference type="InterPro" id="IPR039368">
    <property type="entry name" value="AHAS_TPP"/>
</dbReference>
<dbReference type="OrthoDB" id="4494979at2"/>
<keyword evidence="6 15" id="KW-0028">Amino-acid biosynthesis</keyword>
<dbReference type="PANTHER" id="PTHR18968:SF13">
    <property type="entry name" value="ACETOLACTATE SYNTHASE CATALYTIC SUBUNIT, MITOCHONDRIAL"/>
    <property type="match status" value="1"/>
</dbReference>
<comment type="pathway">
    <text evidence="1 15">Amino-acid biosynthesis; L-isoleucine biosynthesis; L-isoleucine from 2-oxobutanoate: step 1/4.</text>
</comment>
<dbReference type="InterPro" id="IPR012001">
    <property type="entry name" value="Thiamin_PyroP_enz_TPP-bd_dom"/>
</dbReference>
<dbReference type="SUPFAM" id="SSF52518">
    <property type="entry name" value="Thiamin diphosphate-binding fold (THDP-binding)"/>
    <property type="match status" value="2"/>
</dbReference>
<reference evidence="20 21" key="1">
    <citation type="journal article" date="2016" name="Front. Microbiol.">
        <title>Comprehensive Phylogenetic Analysis of Bovine Non-aureus Staphylococci Species Based on Whole-Genome Sequencing.</title>
        <authorList>
            <person name="Naushad S."/>
            <person name="Barkema H.W."/>
            <person name="Luby C."/>
            <person name="Condas L.A."/>
            <person name="Nobrega D.B."/>
            <person name="Carson D.A."/>
            <person name="De Buck J."/>
        </authorList>
    </citation>
    <scope>NUCLEOTIDE SEQUENCE [LARGE SCALE GENOMIC DNA]</scope>
    <source>
        <strain evidence="20 21">SNUC 1388</strain>
    </source>
</reference>
<dbReference type="GO" id="GO:0000287">
    <property type="term" value="F:magnesium ion binding"/>
    <property type="evidence" value="ECO:0007669"/>
    <property type="project" value="UniProtKB-UniRule"/>
</dbReference>
<evidence type="ECO:0000256" key="2">
    <source>
        <dbReference type="ARBA" id="ARBA00005025"/>
    </source>
</evidence>
<comment type="caution">
    <text evidence="20">The sequence shown here is derived from an EMBL/GenBank/DDBJ whole genome shotgun (WGS) entry which is preliminary data.</text>
</comment>
<comment type="cofactor">
    <cofactor evidence="15">
        <name>thiamine diphosphate</name>
        <dbReference type="ChEBI" id="CHEBI:58937"/>
    </cofactor>
    <text evidence="15">Binds 1 thiamine pyrophosphate per subunit.</text>
</comment>
<dbReference type="EMBL" id="BKAX01000013">
    <property type="protein sequence ID" value="GEQ06822.1"/>
    <property type="molecule type" value="Genomic_DNA"/>
</dbReference>
<comment type="cofactor">
    <cofactor evidence="15">
        <name>Mg(2+)</name>
        <dbReference type="ChEBI" id="CHEBI:18420"/>
    </cofactor>
    <text evidence="15">Binds 1 Mg(2+) ion per subunit.</text>
</comment>
<dbReference type="GO" id="GO:0003984">
    <property type="term" value="F:acetolactate synthase activity"/>
    <property type="evidence" value="ECO:0007669"/>
    <property type="project" value="UniProtKB-EC"/>
</dbReference>
<dbReference type="Gene3D" id="3.40.50.970">
    <property type="match status" value="2"/>
</dbReference>
<feature type="domain" description="Thiamine pyrophosphate enzyme N-terminal TPP-binding" evidence="18">
    <location>
        <begin position="41"/>
        <end position="155"/>
    </location>
</feature>
<dbReference type="AlphaFoldDB" id="A0A0D0QVH9"/>
<evidence type="ECO:0000313" key="21">
    <source>
        <dbReference type="Proteomes" id="UP000283576"/>
    </source>
</evidence>
<keyword evidence="7" id="KW-0285">Flavoprotein</keyword>
<evidence type="ECO:0000313" key="19">
    <source>
        <dbReference type="EMBL" id="GEQ06822.1"/>
    </source>
</evidence>
<dbReference type="FunFam" id="3.40.50.970:FF:000007">
    <property type="entry name" value="Acetolactate synthase"/>
    <property type="match status" value="1"/>
</dbReference>
<name>A0A0D0QVH9_STAGA</name>
<dbReference type="EMBL" id="QXRZ01000007">
    <property type="protein sequence ID" value="RIL41970.1"/>
    <property type="molecule type" value="Genomic_DNA"/>
</dbReference>
<evidence type="ECO:0000256" key="7">
    <source>
        <dbReference type="ARBA" id="ARBA00022630"/>
    </source>
</evidence>
<evidence type="ECO:0000256" key="5">
    <source>
        <dbReference type="ARBA" id="ARBA00022428"/>
    </source>
</evidence>